<evidence type="ECO:0000256" key="17">
    <source>
        <dbReference type="ARBA" id="ARBA00042688"/>
    </source>
</evidence>
<dbReference type="OrthoDB" id="5326588at2759"/>
<dbReference type="STRING" id="2769.R7QMA5"/>
<evidence type="ECO:0000256" key="10">
    <source>
        <dbReference type="ARBA" id="ARBA00023002"/>
    </source>
</evidence>
<keyword evidence="12" id="KW-0443">Lipid metabolism</keyword>
<comment type="similarity">
    <text evidence="2">Belongs to the ERG4/ERG24 family.</text>
</comment>
<organism evidence="19 20">
    <name type="scientific">Chondrus crispus</name>
    <name type="common">Carrageen Irish moss</name>
    <name type="synonym">Polymorpha crispa</name>
    <dbReference type="NCBI Taxonomy" id="2769"/>
    <lineage>
        <taxon>Eukaryota</taxon>
        <taxon>Rhodophyta</taxon>
        <taxon>Florideophyceae</taxon>
        <taxon>Rhodymeniophycidae</taxon>
        <taxon>Gigartinales</taxon>
        <taxon>Gigartinaceae</taxon>
        <taxon>Chondrus</taxon>
    </lineage>
</organism>
<feature type="transmembrane region" description="Helical" evidence="18">
    <location>
        <begin position="20"/>
        <end position="40"/>
    </location>
</feature>
<dbReference type="GO" id="GO:0005789">
    <property type="term" value="C:endoplasmic reticulum membrane"/>
    <property type="evidence" value="ECO:0007669"/>
    <property type="project" value="TreeGrafter"/>
</dbReference>
<dbReference type="GO" id="GO:0006695">
    <property type="term" value="P:cholesterol biosynthetic process"/>
    <property type="evidence" value="ECO:0007669"/>
    <property type="project" value="UniProtKB-KW"/>
</dbReference>
<evidence type="ECO:0000313" key="19">
    <source>
        <dbReference type="EMBL" id="CDF39234.1"/>
    </source>
</evidence>
<evidence type="ECO:0000256" key="15">
    <source>
        <dbReference type="ARBA" id="ARBA00023221"/>
    </source>
</evidence>
<keyword evidence="10" id="KW-0560">Oxidoreductase</keyword>
<dbReference type="AlphaFoldDB" id="R7QMA5"/>
<dbReference type="PANTHER" id="PTHR21257:SF38">
    <property type="entry name" value="7-DEHYDROCHOLESTEROL REDUCTASE"/>
    <property type="match status" value="1"/>
</dbReference>
<evidence type="ECO:0000256" key="6">
    <source>
        <dbReference type="ARBA" id="ARBA00022778"/>
    </source>
</evidence>
<feature type="transmembrane region" description="Helical" evidence="18">
    <location>
        <begin position="105"/>
        <end position="127"/>
    </location>
</feature>
<proteinExistence type="inferred from homology"/>
<evidence type="ECO:0000256" key="7">
    <source>
        <dbReference type="ARBA" id="ARBA00022857"/>
    </source>
</evidence>
<keyword evidence="3" id="KW-0444">Lipid biosynthesis</keyword>
<dbReference type="GO" id="GO:0016132">
    <property type="term" value="P:brassinosteroid biosynthetic process"/>
    <property type="evidence" value="ECO:0007669"/>
    <property type="project" value="TreeGrafter"/>
</dbReference>
<evidence type="ECO:0000256" key="13">
    <source>
        <dbReference type="ARBA" id="ARBA00023136"/>
    </source>
</evidence>
<evidence type="ECO:0000256" key="5">
    <source>
        <dbReference type="ARBA" id="ARBA00022692"/>
    </source>
</evidence>
<dbReference type="Gramene" id="CDF39234">
    <property type="protein sequence ID" value="CDF39234"/>
    <property type="gene ID" value="CHC_T00006492001"/>
</dbReference>
<keyword evidence="4" id="KW-0153">Cholesterol metabolism</keyword>
<evidence type="ECO:0000256" key="4">
    <source>
        <dbReference type="ARBA" id="ARBA00022548"/>
    </source>
</evidence>
<reference evidence="20" key="1">
    <citation type="journal article" date="2013" name="Proc. Natl. Acad. Sci. U.S.A.">
        <title>Genome structure and metabolic features in the red seaweed Chondrus crispus shed light on evolution of the Archaeplastida.</title>
        <authorList>
            <person name="Collen J."/>
            <person name="Porcel B."/>
            <person name="Carre W."/>
            <person name="Ball S.G."/>
            <person name="Chaparro C."/>
            <person name="Tonon T."/>
            <person name="Barbeyron T."/>
            <person name="Michel G."/>
            <person name="Noel B."/>
            <person name="Valentin K."/>
            <person name="Elias M."/>
            <person name="Artiguenave F."/>
            <person name="Arun A."/>
            <person name="Aury J.M."/>
            <person name="Barbosa-Neto J.F."/>
            <person name="Bothwell J.H."/>
            <person name="Bouget F.Y."/>
            <person name="Brillet L."/>
            <person name="Cabello-Hurtado F."/>
            <person name="Capella-Gutierrez S."/>
            <person name="Charrier B."/>
            <person name="Cladiere L."/>
            <person name="Cock J.M."/>
            <person name="Coelho S.M."/>
            <person name="Colleoni C."/>
            <person name="Czjzek M."/>
            <person name="Da Silva C."/>
            <person name="Delage L."/>
            <person name="Denoeud F."/>
            <person name="Deschamps P."/>
            <person name="Dittami S.M."/>
            <person name="Gabaldon T."/>
            <person name="Gachon C.M."/>
            <person name="Groisillier A."/>
            <person name="Herve C."/>
            <person name="Jabbari K."/>
            <person name="Katinka M."/>
            <person name="Kloareg B."/>
            <person name="Kowalczyk N."/>
            <person name="Labadie K."/>
            <person name="Leblanc C."/>
            <person name="Lopez P.J."/>
            <person name="McLachlan D.H."/>
            <person name="Meslet-Cladiere L."/>
            <person name="Moustafa A."/>
            <person name="Nehr Z."/>
            <person name="Nyvall Collen P."/>
            <person name="Panaud O."/>
            <person name="Partensky F."/>
            <person name="Poulain J."/>
            <person name="Rensing S.A."/>
            <person name="Rousvoal S."/>
            <person name="Samson G."/>
            <person name="Symeonidi A."/>
            <person name="Weissenbach J."/>
            <person name="Zambounis A."/>
            <person name="Wincker P."/>
            <person name="Boyen C."/>
        </authorList>
    </citation>
    <scope>NUCLEOTIDE SEQUENCE [LARGE SCALE GENOMIC DNA]</scope>
    <source>
        <strain evidence="20">cv. Stackhouse</strain>
    </source>
</reference>
<dbReference type="EC" id="1.3.1.21" evidence="16"/>
<dbReference type="RefSeq" id="XP_005719145.1">
    <property type="nucleotide sequence ID" value="XM_005719088.1"/>
</dbReference>
<sequence length="155" mass="17868">MLGIAAWKGFIRYGLLYDHFGEVLAFLGKFALVVTVLLYFRGIYFPTNSDSGTTSFGIVWDMWHGTELHPEIFGVSLKQLVNCRFALMGWSVAIVAFACKQREQYGYVSNSMLVSVVLQLVYIFKFFVWEAGYFNSVSLDHSHVCLFWIYLRPLY</sequence>
<keyword evidence="11" id="KW-0756">Sterol biosynthesis</keyword>
<keyword evidence="5 18" id="KW-0812">Transmembrane</keyword>
<dbReference type="PANTHER" id="PTHR21257">
    <property type="entry name" value="DELTA(14)-STEROL REDUCTASE"/>
    <property type="match status" value="1"/>
</dbReference>
<keyword evidence="8" id="KW-0752">Steroid biosynthesis</keyword>
<keyword evidence="14" id="KW-1207">Sterol metabolism</keyword>
<evidence type="ECO:0000256" key="11">
    <source>
        <dbReference type="ARBA" id="ARBA00023011"/>
    </source>
</evidence>
<gene>
    <name evidence="19" type="ORF">CHC_T00006492001</name>
</gene>
<keyword evidence="6" id="KW-0152">Cholesterol biosynthesis</keyword>
<evidence type="ECO:0000313" key="20">
    <source>
        <dbReference type="Proteomes" id="UP000012073"/>
    </source>
</evidence>
<keyword evidence="20" id="KW-1185">Reference proteome</keyword>
<keyword evidence="13 18" id="KW-0472">Membrane</keyword>
<evidence type="ECO:0000256" key="2">
    <source>
        <dbReference type="ARBA" id="ARBA00005402"/>
    </source>
</evidence>
<keyword evidence="15" id="KW-0753">Steroid metabolism</keyword>
<keyword evidence="9 18" id="KW-1133">Transmembrane helix</keyword>
<accession>R7QMA5</accession>
<dbReference type="InterPro" id="IPR001171">
    <property type="entry name" value="ERG24_DHCR-like"/>
</dbReference>
<dbReference type="GO" id="GO:0047598">
    <property type="term" value="F:7-dehydrocholesterol reductase activity"/>
    <property type="evidence" value="ECO:0007669"/>
    <property type="project" value="UniProtKB-EC"/>
</dbReference>
<keyword evidence="7" id="KW-0521">NADP</keyword>
<evidence type="ECO:0000256" key="8">
    <source>
        <dbReference type="ARBA" id="ARBA00022955"/>
    </source>
</evidence>
<protein>
    <recommendedName>
        <fullName evidence="16">7-dehydrocholesterol reductase</fullName>
        <ecNumber evidence="16">1.3.1.21</ecNumber>
    </recommendedName>
    <alternativeName>
        <fullName evidence="17">Sterol Delta(7)-reductase</fullName>
    </alternativeName>
</protein>
<dbReference type="GeneID" id="17326859"/>
<evidence type="ECO:0000256" key="14">
    <source>
        <dbReference type="ARBA" id="ARBA00023166"/>
    </source>
</evidence>
<dbReference type="PhylomeDB" id="R7QMA5"/>
<comment type="subcellular location">
    <subcellularLocation>
        <location evidence="1">Membrane</location>
        <topology evidence="1">Multi-pass membrane protein</topology>
    </subcellularLocation>
</comment>
<dbReference type="KEGG" id="ccp:CHC_T00006492001"/>
<evidence type="ECO:0000256" key="16">
    <source>
        <dbReference type="ARBA" id="ARBA00038851"/>
    </source>
</evidence>
<dbReference type="EMBL" id="HG002012">
    <property type="protein sequence ID" value="CDF39234.1"/>
    <property type="molecule type" value="Genomic_DNA"/>
</dbReference>
<dbReference type="Proteomes" id="UP000012073">
    <property type="component" value="Unassembled WGS sequence"/>
</dbReference>
<evidence type="ECO:0000256" key="18">
    <source>
        <dbReference type="SAM" id="Phobius"/>
    </source>
</evidence>
<dbReference type="Pfam" id="PF01222">
    <property type="entry name" value="ERG4_ERG24"/>
    <property type="match status" value="1"/>
</dbReference>
<evidence type="ECO:0000256" key="3">
    <source>
        <dbReference type="ARBA" id="ARBA00022516"/>
    </source>
</evidence>
<evidence type="ECO:0000256" key="12">
    <source>
        <dbReference type="ARBA" id="ARBA00023098"/>
    </source>
</evidence>
<name>R7QMA5_CHOCR</name>
<evidence type="ECO:0000256" key="9">
    <source>
        <dbReference type="ARBA" id="ARBA00022989"/>
    </source>
</evidence>
<evidence type="ECO:0000256" key="1">
    <source>
        <dbReference type="ARBA" id="ARBA00004141"/>
    </source>
</evidence>